<comment type="function">
    <text evidence="10">Involved in inositol deacylation of GPI-anchored proteins which plays important roles in the quality control and ER-associated degradation of GPI-anchored proteins.</text>
</comment>
<keyword evidence="7 10" id="KW-0653">Protein transport</keyword>
<keyword evidence="13" id="KW-1185">Reference proteome</keyword>
<keyword evidence="3 10" id="KW-0813">Transport</keyword>
<dbReference type="AlphaFoldDB" id="D6WW73"/>
<dbReference type="EC" id="3.1.-.-" evidence="10"/>
<dbReference type="InterPro" id="IPR029058">
    <property type="entry name" value="AB_hydrolase_fold"/>
</dbReference>
<evidence type="ECO:0000313" key="13">
    <source>
        <dbReference type="Proteomes" id="UP000007266"/>
    </source>
</evidence>
<dbReference type="HOGENOM" id="CLU_013735_0_0_1"/>
<dbReference type="OrthoDB" id="348976at2759"/>
<evidence type="ECO:0000259" key="11">
    <source>
        <dbReference type="Pfam" id="PF07819"/>
    </source>
</evidence>
<feature type="domain" description="GPI inositol-deacylase PGAP1-like alpha/beta" evidence="11">
    <location>
        <begin position="80"/>
        <end position="286"/>
    </location>
</feature>
<dbReference type="Gene3D" id="3.40.50.1820">
    <property type="entry name" value="alpha/beta hydrolase"/>
    <property type="match status" value="1"/>
</dbReference>
<dbReference type="STRING" id="7070.D6WW73"/>
<reference evidence="12 13" key="1">
    <citation type="journal article" date="2008" name="Nature">
        <title>The genome of the model beetle and pest Tribolium castaneum.</title>
        <authorList>
            <consortium name="Tribolium Genome Sequencing Consortium"/>
            <person name="Richards S."/>
            <person name="Gibbs R.A."/>
            <person name="Weinstock G.M."/>
            <person name="Brown S.J."/>
            <person name="Denell R."/>
            <person name="Beeman R.W."/>
            <person name="Gibbs R."/>
            <person name="Beeman R.W."/>
            <person name="Brown S.J."/>
            <person name="Bucher G."/>
            <person name="Friedrich M."/>
            <person name="Grimmelikhuijzen C.J."/>
            <person name="Klingler M."/>
            <person name="Lorenzen M."/>
            <person name="Richards S."/>
            <person name="Roth S."/>
            <person name="Schroder R."/>
            <person name="Tautz D."/>
            <person name="Zdobnov E.M."/>
            <person name="Muzny D."/>
            <person name="Gibbs R.A."/>
            <person name="Weinstock G.M."/>
            <person name="Attaway T."/>
            <person name="Bell S."/>
            <person name="Buhay C.J."/>
            <person name="Chandrabose M.N."/>
            <person name="Chavez D."/>
            <person name="Clerk-Blankenburg K.P."/>
            <person name="Cree A."/>
            <person name="Dao M."/>
            <person name="Davis C."/>
            <person name="Chacko J."/>
            <person name="Dinh H."/>
            <person name="Dugan-Rocha S."/>
            <person name="Fowler G."/>
            <person name="Garner T.T."/>
            <person name="Garnes J."/>
            <person name="Gnirke A."/>
            <person name="Hawes A."/>
            <person name="Hernandez J."/>
            <person name="Hines S."/>
            <person name="Holder M."/>
            <person name="Hume J."/>
            <person name="Jhangiani S.N."/>
            <person name="Joshi V."/>
            <person name="Khan Z.M."/>
            <person name="Jackson L."/>
            <person name="Kovar C."/>
            <person name="Kowis A."/>
            <person name="Lee S."/>
            <person name="Lewis L.R."/>
            <person name="Margolis J."/>
            <person name="Morgan M."/>
            <person name="Nazareth L.V."/>
            <person name="Nguyen N."/>
            <person name="Okwuonu G."/>
            <person name="Parker D."/>
            <person name="Richards S."/>
            <person name="Ruiz S.J."/>
            <person name="Santibanez J."/>
            <person name="Savard J."/>
            <person name="Scherer S.E."/>
            <person name="Schneider B."/>
            <person name="Sodergren E."/>
            <person name="Tautz D."/>
            <person name="Vattahil S."/>
            <person name="Villasana D."/>
            <person name="White C.S."/>
            <person name="Wright R."/>
            <person name="Park Y."/>
            <person name="Beeman R.W."/>
            <person name="Lord J."/>
            <person name="Oppert B."/>
            <person name="Lorenzen M."/>
            <person name="Brown S."/>
            <person name="Wang L."/>
            <person name="Savard J."/>
            <person name="Tautz D."/>
            <person name="Richards S."/>
            <person name="Weinstock G."/>
            <person name="Gibbs R.A."/>
            <person name="Liu Y."/>
            <person name="Worley K."/>
            <person name="Weinstock G."/>
            <person name="Elsik C.G."/>
            <person name="Reese J.T."/>
            <person name="Elhaik E."/>
            <person name="Landan G."/>
            <person name="Graur D."/>
            <person name="Arensburger P."/>
            <person name="Atkinson P."/>
            <person name="Beeman R.W."/>
            <person name="Beidler J."/>
            <person name="Brown S.J."/>
            <person name="Demuth J.P."/>
            <person name="Drury D.W."/>
            <person name="Du Y.Z."/>
            <person name="Fujiwara H."/>
            <person name="Lorenzen M."/>
            <person name="Maselli V."/>
            <person name="Osanai M."/>
            <person name="Park Y."/>
            <person name="Robertson H.M."/>
            <person name="Tu Z."/>
            <person name="Wang J.J."/>
            <person name="Wang S."/>
            <person name="Richards S."/>
            <person name="Song H."/>
            <person name="Zhang L."/>
            <person name="Sodergren E."/>
            <person name="Werner D."/>
            <person name="Stanke M."/>
            <person name="Morgenstern B."/>
            <person name="Solovyev V."/>
            <person name="Kosarev P."/>
            <person name="Brown G."/>
            <person name="Chen H.C."/>
            <person name="Ermolaeva O."/>
            <person name="Hlavina W."/>
            <person name="Kapustin Y."/>
            <person name="Kiryutin B."/>
            <person name="Kitts P."/>
            <person name="Maglott D."/>
            <person name="Pruitt K."/>
            <person name="Sapojnikov V."/>
            <person name="Souvorov A."/>
            <person name="Mackey A.J."/>
            <person name="Waterhouse R.M."/>
            <person name="Wyder S."/>
            <person name="Zdobnov E.M."/>
            <person name="Zdobnov E.M."/>
            <person name="Wyder S."/>
            <person name="Kriventseva E.V."/>
            <person name="Kadowaki T."/>
            <person name="Bork P."/>
            <person name="Aranda M."/>
            <person name="Bao R."/>
            <person name="Beermann A."/>
            <person name="Berns N."/>
            <person name="Bolognesi R."/>
            <person name="Bonneton F."/>
            <person name="Bopp D."/>
            <person name="Brown S.J."/>
            <person name="Bucher G."/>
            <person name="Butts T."/>
            <person name="Chaumot A."/>
            <person name="Denell R.E."/>
            <person name="Ferrier D.E."/>
            <person name="Friedrich M."/>
            <person name="Gordon C.M."/>
            <person name="Jindra M."/>
            <person name="Klingler M."/>
            <person name="Lan Q."/>
            <person name="Lattorff H.M."/>
            <person name="Laudet V."/>
            <person name="von Levetsow C."/>
            <person name="Liu Z."/>
            <person name="Lutz R."/>
            <person name="Lynch J.A."/>
            <person name="da Fonseca R.N."/>
            <person name="Posnien N."/>
            <person name="Reuter R."/>
            <person name="Roth S."/>
            <person name="Savard J."/>
            <person name="Schinko J.B."/>
            <person name="Schmitt C."/>
            <person name="Schoppmeier M."/>
            <person name="Schroder R."/>
            <person name="Shippy T.D."/>
            <person name="Simonnet F."/>
            <person name="Marques-Souza H."/>
            <person name="Tautz D."/>
            <person name="Tomoyasu Y."/>
            <person name="Trauner J."/>
            <person name="Van der Zee M."/>
            <person name="Vervoort M."/>
            <person name="Wittkopp N."/>
            <person name="Wimmer E.A."/>
            <person name="Yang X."/>
            <person name="Jones A.K."/>
            <person name="Sattelle D.B."/>
            <person name="Ebert P.R."/>
            <person name="Nelson D."/>
            <person name="Scott J.G."/>
            <person name="Beeman R.W."/>
            <person name="Muthukrishnan S."/>
            <person name="Kramer K.J."/>
            <person name="Arakane Y."/>
            <person name="Beeman R.W."/>
            <person name="Zhu Q."/>
            <person name="Hogenkamp D."/>
            <person name="Dixit R."/>
            <person name="Oppert B."/>
            <person name="Jiang H."/>
            <person name="Zou Z."/>
            <person name="Marshall J."/>
            <person name="Elpidina E."/>
            <person name="Vinokurov K."/>
            <person name="Oppert C."/>
            <person name="Zou Z."/>
            <person name="Evans J."/>
            <person name="Lu Z."/>
            <person name="Zhao P."/>
            <person name="Sumathipala N."/>
            <person name="Altincicek B."/>
            <person name="Vilcinskas A."/>
            <person name="Williams M."/>
            <person name="Hultmark D."/>
            <person name="Hetru C."/>
            <person name="Jiang H."/>
            <person name="Grimmelikhuijzen C.J."/>
            <person name="Hauser F."/>
            <person name="Cazzamali G."/>
            <person name="Williamson M."/>
            <person name="Park Y."/>
            <person name="Li B."/>
            <person name="Tanaka Y."/>
            <person name="Predel R."/>
            <person name="Neupert S."/>
            <person name="Schachtner J."/>
            <person name="Verleyen P."/>
            <person name="Raible F."/>
            <person name="Bork P."/>
            <person name="Friedrich M."/>
            <person name="Walden K.K."/>
            <person name="Robertson H.M."/>
            <person name="Angeli S."/>
            <person name="Foret S."/>
            <person name="Bucher G."/>
            <person name="Schuetz S."/>
            <person name="Maleszka R."/>
            <person name="Wimmer E.A."/>
            <person name="Beeman R.W."/>
            <person name="Lorenzen M."/>
            <person name="Tomoyasu Y."/>
            <person name="Miller S.C."/>
            <person name="Grossmann D."/>
            <person name="Bucher G."/>
        </authorList>
    </citation>
    <scope>NUCLEOTIDE SEQUENCE [LARGE SCALE GENOMIC DNA]</scope>
    <source>
        <strain evidence="12 13">Georgia GA2</strain>
    </source>
</reference>
<sequence length="947" mass="107726">MSPLINGFIIFSLTVTLLYFVGLLTFVNDHEENKCEMTYMFEYPQFVRISNKIDDKYPRYGLYAYSEGRLTEKTRNMFFDGIPVLFIPGNAGSHRQGRSLASVALRKALNSRTPFHFDYFLIDLNNELSGLNGALLADQLEYVNNSIYTVLDLYQNRKNPAKSVVLVGHSMGGIIAKRLVSNLGENSDLVPIVLGLATPHRRPPLQLDSFSYDFYKNIDTKNSSTTFVSITGGYNDFLVPSFLTNHPDSILNVVSTQIPRSWLPADHVCILWCKQSILAINRALVDSVDPKTKQISSDQTLRYRVFHHHLIHHSGINIRLLDSYSLSPNIKNQGEWIEPFGRQYSVQVPRLSSSPHFYMIRLLNQPQHQTLTVVALNLETVDWAFVCGAHIPRGNSRICEEFTHLTHLSEISPSSNYKRRSLTVDMHELMKNNTVWTHIVLRVLPTDEQVILNVDVYNTGDRKTLVNLPNLLSFKRQTIIEQTHEKAIHYELVLPNLYHLMQSYQLYVESIQCVNQFRHATASLIVPWGHQNQHKFFIDGDNKPMNVRLYSSRPQWASNQSAVIQLRLDPTCRYKISIQSSFIGVLSQLARFYSPLLIVNVAAVILVALNTQLKSLGQENDCCLFFTAVKEGAKPYYILTSVKLISRFLSFKPFVTYLAAPDWLIMSEEGTDFFLLPLLLYICSVGIVWLLGIFLSVSLVVCETTVHKFTLKFLAKTVSFTVSWSDYLMSALHKLPCIVATFLICLCVTTTGSLALCVGMVFYFMRLTQLSQDYIEELVWYYVKKIGKKLKKPNKDKDNNSINSGETPAHNAIFFHATLFLLWSILTVINVPSVLTWAHNFKFSTALKPDPAFYPGLVLSICALPLWQLDVPKIERRGYVELGKLIIVLAVASLIYAPISLFRLNFTLTSAIAFVTLHQLVAPNREIPETSRTEQPISYETIKAKLE</sequence>
<name>D6WW73_TRICA</name>
<dbReference type="Proteomes" id="UP000007266">
    <property type="component" value="Linkage group 8"/>
</dbReference>
<organism evidence="12 13">
    <name type="scientific">Tribolium castaneum</name>
    <name type="common">Red flour beetle</name>
    <dbReference type="NCBI Taxonomy" id="7070"/>
    <lineage>
        <taxon>Eukaryota</taxon>
        <taxon>Metazoa</taxon>
        <taxon>Ecdysozoa</taxon>
        <taxon>Arthropoda</taxon>
        <taxon>Hexapoda</taxon>
        <taxon>Insecta</taxon>
        <taxon>Pterygota</taxon>
        <taxon>Neoptera</taxon>
        <taxon>Endopterygota</taxon>
        <taxon>Coleoptera</taxon>
        <taxon>Polyphaga</taxon>
        <taxon>Cucujiformia</taxon>
        <taxon>Tenebrionidae</taxon>
        <taxon>Tenebrionidae incertae sedis</taxon>
        <taxon>Tribolium</taxon>
    </lineage>
</organism>
<dbReference type="GO" id="GO:0006506">
    <property type="term" value="P:GPI anchor biosynthetic process"/>
    <property type="evidence" value="ECO:0000318"/>
    <property type="project" value="GO_Central"/>
</dbReference>
<gene>
    <name evidence="12" type="primary">AUGUSTUS-3.0.2_05802</name>
    <name evidence="12" type="ORF">TcasGA2_TC005802</name>
</gene>
<evidence type="ECO:0000256" key="6">
    <source>
        <dbReference type="ARBA" id="ARBA00022824"/>
    </source>
</evidence>
<feature type="transmembrane region" description="Helical" evidence="10">
    <location>
        <begin position="882"/>
        <end position="899"/>
    </location>
</feature>
<reference evidence="12 13" key="2">
    <citation type="journal article" date="2010" name="Nucleic Acids Res.">
        <title>BeetleBase in 2010: revisions to provide comprehensive genomic information for Tribolium castaneum.</title>
        <authorList>
            <person name="Kim H.S."/>
            <person name="Murphy T."/>
            <person name="Xia J."/>
            <person name="Caragea D."/>
            <person name="Park Y."/>
            <person name="Beeman R.W."/>
            <person name="Lorenzen M.D."/>
            <person name="Butcher S."/>
            <person name="Manak J.R."/>
            <person name="Brown S.J."/>
        </authorList>
    </citation>
    <scope>GENOME REANNOTATION</scope>
    <source>
        <strain evidence="12 13">Georgia GA2</strain>
    </source>
</reference>
<dbReference type="eggNOG" id="KOG3724">
    <property type="taxonomic scope" value="Eukaryota"/>
</dbReference>
<evidence type="ECO:0000256" key="9">
    <source>
        <dbReference type="ARBA" id="ARBA00023136"/>
    </source>
</evidence>
<feature type="transmembrane region" description="Helical" evidence="10">
    <location>
        <begin position="7"/>
        <end position="27"/>
    </location>
</feature>
<dbReference type="EMBL" id="KQ971361">
    <property type="protein sequence ID" value="EFA08175.1"/>
    <property type="molecule type" value="Genomic_DNA"/>
</dbReference>
<comment type="subcellular location">
    <subcellularLocation>
        <location evidence="1">Endoplasmic reticulum membrane</location>
        <topology evidence="1">Multi-pass membrane protein</topology>
    </subcellularLocation>
</comment>
<comment type="similarity">
    <text evidence="2 10">Belongs to the GPI inositol-deacylase family.</text>
</comment>
<dbReference type="PANTHER" id="PTHR15495">
    <property type="entry name" value="NEGATIVE REGULATOR OF VESICLE FORMATION-RELATED"/>
    <property type="match status" value="1"/>
</dbReference>
<feature type="transmembrane region" description="Helical" evidence="10">
    <location>
        <begin position="738"/>
        <end position="764"/>
    </location>
</feature>
<dbReference type="InterPro" id="IPR039529">
    <property type="entry name" value="PGAP1/BST1"/>
</dbReference>
<dbReference type="InParanoid" id="D6WW73"/>
<evidence type="ECO:0000256" key="4">
    <source>
        <dbReference type="ARBA" id="ARBA00022692"/>
    </source>
</evidence>
<proteinExistence type="inferred from homology"/>
<dbReference type="Pfam" id="PF07819">
    <property type="entry name" value="PGAP1"/>
    <property type="match status" value="1"/>
</dbReference>
<dbReference type="GO" id="GO:0005789">
    <property type="term" value="C:endoplasmic reticulum membrane"/>
    <property type="evidence" value="ECO:0007669"/>
    <property type="project" value="UniProtKB-SubCell"/>
</dbReference>
<dbReference type="GO" id="GO:0005783">
    <property type="term" value="C:endoplasmic reticulum"/>
    <property type="evidence" value="ECO:0000318"/>
    <property type="project" value="GO_Central"/>
</dbReference>
<accession>D6WW73</accession>
<evidence type="ECO:0000256" key="8">
    <source>
        <dbReference type="ARBA" id="ARBA00022989"/>
    </source>
</evidence>
<evidence type="ECO:0000256" key="7">
    <source>
        <dbReference type="ARBA" id="ARBA00022927"/>
    </source>
</evidence>
<dbReference type="FunCoup" id="D6WW73">
    <property type="interactions" value="1014"/>
</dbReference>
<evidence type="ECO:0000256" key="2">
    <source>
        <dbReference type="ARBA" id="ARBA00006931"/>
    </source>
</evidence>
<dbReference type="InterPro" id="IPR012908">
    <property type="entry name" value="PGAP1-ab_dom-like"/>
</dbReference>
<feature type="transmembrane region" description="Helical" evidence="10">
    <location>
        <begin position="678"/>
        <end position="701"/>
    </location>
</feature>
<keyword evidence="6 10" id="KW-0256">Endoplasmic reticulum</keyword>
<evidence type="ECO:0000256" key="5">
    <source>
        <dbReference type="ARBA" id="ARBA00022801"/>
    </source>
</evidence>
<dbReference type="KEGG" id="tca:659665"/>
<dbReference type="GO" id="GO:0050185">
    <property type="term" value="F:phosphatidylinositol deacylase activity"/>
    <property type="evidence" value="ECO:0000318"/>
    <property type="project" value="GO_Central"/>
</dbReference>
<dbReference type="OMA" id="YGLYYYY"/>
<evidence type="ECO:0000256" key="10">
    <source>
        <dbReference type="RuleBase" id="RU365011"/>
    </source>
</evidence>
<dbReference type="SUPFAM" id="SSF53474">
    <property type="entry name" value="alpha/beta-Hydrolases"/>
    <property type="match status" value="1"/>
</dbReference>
<keyword evidence="9 10" id="KW-0472">Membrane</keyword>
<dbReference type="PANTHER" id="PTHR15495:SF7">
    <property type="entry name" value="GPI INOSITOL-DEACYLASE"/>
    <property type="match status" value="1"/>
</dbReference>
<keyword evidence="8 10" id="KW-1133">Transmembrane helix</keyword>
<evidence type="ECO:0000313" key="12">
    <source>
        <dbReference type="EMBL" id="EFA08175.1"/>
    </source>
</evidence>
<comment type="caution">
    <text evidence="10">Lacks conserved residue(s) required for the propagation of feature annotation.</text>
</comment>
<dbReference type="GO" id="GO:0015031">
    <property type="term" value="P:protein transport"/>
    <property type="evidence" value="ECO:0007669"/>
    <property type="project" value="UniProtKB-KW"/>
</dbReference>
<dbReference type="PhylomeDB" id="D6WW73"/>
<dbReference type="Pfam" id="PF24660">
    <property type="entry name" value="PGAP1_3rd"/>
    <property type="match status" value="1"/>
</dbReference>
<protein>
    <recommendedName>
        <fullName evidence="10">GPI inositol-deacylase</fullName>
        <ecNumber evidence="10">3.1.-.-</ecNumber>
    </recommendedName>
</protein>
<keyword evidence="5 10" id="KW-0378">Hydrolase</keyword>
<evidence type="ECO:0000256" key="3">
    <source>
        <dbReference type="ARBA" id="ARBA00022448"/>
    </source>
</evidence>
<feature type="transmembrane region" description="Helical" evidence="10">
    <location>
        <begin position="813"/>
        <end position="832"/>
    </location>
</feature>
<keyword evidence="4 10" id="KW-0812">Transmembrane</keyword>
<evidence type="ECO:0000256" key="1">
    <source>
        <dbReference type="ARBA" id="ARBA00004477"/>
    </source>
</evidence>